<dbReference type="RefSeq" id="WP_103920168.1">
    <property type="nucleotide sequence ID" value="NZ_FMSV02000484.1"/>
</dbReference>
<keyword evidence="3" id="KW-1185">Reference proteome</keyword>
<evidence type="ECO:0000313" key="3">
    <source>
        <dbReference type="Proteomes" id="UP000236724"/>
    </source>
</evidence>
<dbReference type="AlphaFoldDB" id="A0A1H6FAI4"/>
<feature type="region of interest" description="Disordered" evidence="1">
    <location>
        <begin position="1"/>
        <end position="23"/>
    </location>
</feature>
<organism evidence="2 3">
    <name type="scientific">Candidatus Venteria ishoeyi</name>
    <dbReference type="NCBI Taxonomy" id="1899563"/>
    <lineage>
        <taxon>Bacteria</taxon>
        <taxon>Pseudomonadati</taxon>
        <taxon>Pseudomonadota</taxon>
        <taxon>Gammaproteobacteria</taxon>
        <taxon>Thiotrichales</taxon>
        <taxon>Thiotrichaceae</taxon>
        <taxon>Venteria</taxon>
    </lineage>
</organism>
<protein>
    <submittedName>
        <fullName evidence="2">Uncharacterized protein</fullName>
    </submittedName>
</protein>
<dbReference type="Proteomes" id="UP000236724">
    <property type="component" value="Unassembled WGS sequence"/>
</dbReference>
<dbReference type="OrthoDB" id="9787787at2"/>
<evidence type="ECO:0000313" key="2">
    <source>
        <dbReference type="EMBL" id="SEH06381.1"/>
    </source>
</evidence>
<evidence type="ECO:0000256" key="1">
    <source>
        <dbReference type="SAM" id="MobiDB-lite"/>
    </source>
</evidence>
<proteinExistence type="predicted"/>
<sequence>MDKTRSDNWGGKREGAGAKALYGEPTKAMKIPESRHDEIRSILKGEDKLTQVRAIIEEWNSKIADKSTQSPRWKNAAMLLNQLNDVIGER</sequence>
<dbReference type="EMBL" id="FMSV02000484">
    <property type="protein sequence ID" value="SEH06381.1"/>
    <property type="molecule type" value="Genomic_DNA"/>
</dbReference>
<feature type="compositionally biased region" description="Basic and acidic residues" evidence="1">
    <location>
        <begin position="1"/>
        <end position="16"/>
    </location>
</feature>
<gene>
    <name evidence="2" type="ORF">MBHS_02242</name>
</gene>
<accession>A0A1H6FAI4</accession>
<reference evidence="2 3" key="1">
    <citation type="submission" date="2016-10" db="EMBL/GenBank/DDBJ databases">
        <authorList>
            <person name="de Groot N.N."/>
        </authorList>
    </citation>
    <scope>NUCLEOTIDE SEQUENCE [LARGE SCALE GENOMIC DNA]</scope>
    <source>
        <strain evidence="2">MBHS1</strain>
    </source>
</reference>
<name>A0A1H6FAI4_9GAMM</name>